<keyword evidence="1" id="KW-0175">Coiled coil</keyword>
<evidence type="ECO:0000313" key="6">
    <source>
        <dbReference type="EMBL" id="CAF4128382.1"/>
    </source>
</evidence>
<feature type="region of interest" description="Disordered" evidence="2">
    <location>
        <begin position="244"/>
        <end position="280"/>
    </location>
</feature>
<dbReference type="EMBL" id="CAJNOQ010012538">
    <property type="protein sequence ID" value="CAF1302320.1"/>
    <property type="molecule type" value="Genomic_DNA"/>
</dbReference>
<dbReference type="Gene3D" id="3.30.710.10">
    <property type="entry name" value="Potassium Channel Kv1.1, Chain A"/>
    <property type="match status" value="1"/>
</dbReference>
<dbReference type="InterPro" id="IPR011333">
    <property type="entry name" value="SKP1/BTB/POZ_sf"/>
</dbReference>
<evidence type="ECO:0000259" key="3">
    <source>
        <dbReference type="PROSITE" id="PS50097"/>
    </source>
</evidence>
<dbReference type="EMBL" id="CAJOBC010038028">
    <property type="protein sequence ID" value="CAF4128382.1"/>
    <property type="molecule type" value="Genomic_DNA"/>
</dbReference>
<feature type="compositionally biased region" description="Polar residues" evidence="2">
    <location>
        <begin position="246"/>
        <end position="263"/>
    </location>
</feature>
<feature type="domain" description="NPH3" evidence="4">
    <location>
        <begin position="383"/>
        <end position="487"/>
    </location>
</feature>
<organism evidence="5 7">
    <name type="scientific">Didymodactylos carnosus</name>
    <dbReference type="NCBI Taxonomy" id="1234261"/>
    <lineage>
        <taxon>Eukaryota</taxon>
        <taxon>Metazoa</taxon>
        <taxon>Spiralia</taxon>
        <taxon>Gnathifera</taxon>
        <taxon>Rotifera</taxon>
        <taxon>Eurotatoria</taxon>
        <taxon>Bdelloidea</taxon>
        <taxon>Philodinida</taxon>
        <taxon>Philodinidae</taxon>
        <taxon>Didymodactylos</taxon>
    </lineage>
</organism>
<dbReference type="AlphaFoldDB" id="A0A815E5B8"/>
<accession>A0A815E5B8</accession>
<sequence length="589" mass="67012">MNFENFRRTGELSDITVLVDDTEFKLHTFPLFTKSDFFKKTVESSSKQQRESDSNHYLTVRLDKFPGGKNVFSQMADFFYNIPIPIDHSNIIVLRSAACFVDCSTLATMLDNRIDDILLVARSKHDLSIPLVLLEQCIEYIPWAKQAHIVDKCLESIIDSLLRIAGTNGGAGGANKLGYHSLLKIDQLLTKSDREIIGRLPLAWLEEFIKLSSDSKLSIVGIVAIIKHYLTSTIIIEHDNDDQLNHSHTNSSPKSFRDNTSGAFTPVKKQDPTTANGVTATQHEKKISVVHSDDDKRKILDHVIKLLDQTAFYEYVPLSWLITCHQHAQEFNCECEQTLSKWIICALLCTADEDINNIPEETMTCVLEEVGKHKDQVKDPIMLHKLSTLVDSYVENLRSRGTLTSEKFVKLASCVPKEQRDSHDSLLLALDNILKNEKINLNASERQELLSQIDFSKITEETINHCKNNEMIPQKLITDAALSLCSKLRTELDETKNRLRSIENDIIKTRITTSSSIPYSTTNANHRSRLYESLRVPPTQSRARSMLPQSYESSSINNSKYDLDGDYSTYNNDIPRYSAYNRYSTAYRY</sequence>
<keyword evidence="7" id="KW-1185">Reference proteome</keyword>
<evidence type="ECO:0000313" key="7">
    <source>
        <dbReference type="Proteomes" id="UP000663829"/>
    </source>
</evidence>
<dbReference type="Pfam" id="PF00651">
    <property type="entry name" value="BTB"/>
    <property type="match status" value="1"/>
</dbReference>
<dbReference type="OrthoDB" id="624345at2759"/>
<gene>
    <name evidence="5" type="ORF">GPM918_LOCUS28584</name>
    <name evidence="6" type="ORF">SRO942_LOCUS29088</name>
</gene>
<dbReference type="InterPro" id="IPR027356">
    <property type="entry name" value="NPH3_dom"/>
</dbReference>
<evidence type="ECO:0000256" key="1">
    <source>
        <dbReference type="SAM" id="Coils"/>
    </source>
</evidence>
<evidence type="ECO:0000259" key="4">
    <source>
        <dbReference type="PROSITE" id="PS51649"/>
    </source>
</evidence>
<dbReference type="Pfam" id="PF03000">
    <property type="entry name" value="NPH3"/>
    <property type="match status" value="1"/>
</dbReference>
<dbReference type="PANTHER" id="PTHR32370">
    <property type="entry name" value="OS12G0117600 PROTEIN"/>
    <property type="match status" value="1"/>
</dbReference>
<dbReference type="InterPro" id="IPR043454">
    <property type="entry name" value="NPH3/RPT2-like"/>
</dbReference>
<feature type="coiled-coil region" evidence="1">
    <location>
        <begin position="485"/>
        <end position="512"/>
    </location>
</feature>
<dbReference type="Proteomes" id="UP000663829">
    <property type="component" value="Unassembled WGS sequence"/>
</dbReference>
<reference evidence="5" key="1">
    <citation type="submission" date="2021-02" db="EMBL/GenBank/DDBJ databases">
        <authorList>
            <person name="Nowell W R."/>
        </authorList>
    </citation>
    <scope>NUCLEOTIDE SEQUENCE</scope>
</reference>
<evidence type="ECO:0000256" key="2">
    <source>
        <dbReference type="SAM" id="MobiDB-lite"/>
    </source>
</evidence>
<dbReference type="Proteomes" id="UP000681722">
    <property type="component" value="Unassembled WGS sequence"/>
</dbReference>
<dbReference type="SUPFAM" id="SSF54695">
    <property type="entry name" value="POZ domain"/>
    <property type="match status" value="1"/>
</dbReference>
<dbReference type="PROSITE" id="PS51649">
    <property type="entry name" value="NPH3"/>
    <property type="match status" value="1"/>
</dbReference>
<feature type="domain" description="BTB" evidence="3">
    <location>
        <begin position="13"/>
        <end position="88"/>
    </location>
</feature>
<protein>
    <recommendedName>
        <fullName evidence="8">BTB domain-containing protein</fullName>
    </recommendedName>
</protein>
<proteinExistence type="predicted"/>
<evidence type="ECO:0008006" key="8">
    <source>
        <dbReference type="Google" id="ProtNLM"/>
    </source>
</evidence>
<name>A0A815E5B8_9BILA</name>
<dbReference type="PROSITE" id="PS50097">
    <property type="entry name" value="BTB"/>
    <property type="match status" value="1"/>
</dbReference>
<comment type="caution">
    <text evidence="5">The sequence shown here is derived from an EMBL/GenBank/DDBJ whole genome shotgun (WGS) entry which is preliminary data.</text>
</comment>
<evidence type="ECO:0000313" key="5">
    <source>
        <dbReference type="EMBL" id="CAF1302320.1"/>
    </source>
</evidence>
<dbReference type="InterPro" id="IPR000210">
    <property type="entry name" value="BTB/POZ_dom"/>
</dbReference>